<dbReference type="AlphaFoldDB" id="A0A8K0HAD0"/>
<dbReference type="Proteomes" id="UP000796880">
    <property type="component" value="Unassembled WGS sequence"/>
</dbReference>
<dbReference type="PANTHER" id="PTHR33978">
    <property type="entry name" value="SERINE/THREONINE-KINASE"/>
    <property type="match status" value="1"/>
</dbReference>
<sequence length="119" mass="13247">MRGKEEEEVGSSCAWDCGSPLYDSYELASLAHQLERHTMASPFVSCDRKGSPNRLNQGRTMNMEAGLHDHQAGRITKFARSSGMWKKARKYLTSGFCSFCNSVGLFKNKGQYVEAQGSN</sequence>
<dbReference type="PANTHER" id="PTHR33978:SF18">
    <property type="entry name" value="OS01G0656300 PROTEIN"/>
    <property type="match status" value="1"/>
</dbReference>
<keyword evidence="2" id="KW-1185">Reference proteome</keyword>
<accession>A0A8K0HAD0</accession>
<organism evidence="1 2">
    <name type="scientific">Rhamnella rubrinervis</name>
    <dbReference type="NCBI Taxonomy" id="2594499"/>
    <lineage>
        <taxon>Eukaryota</taxon>
        <taxon>Viridiplantae</taxon>
        <taxon>Streptophyta</taxon>
        <taxon>Embryophyta</taxon>
        <taxon>Tracheophyta</taxon>
        <taxon>Spermatophyta</taxon>
        <taxon>Magnoliopsida</taxon>
        <taxon>eudicotyledons</taxon>
        <taxon>Gunneridae</taxon>
        <taxon>Pentapetalae</taxon>
        <taxon>rosids</taxon>
        <taxon>fabids</taxon>
        <taxon>Rosales</taxon>
        <taxon>Rhamnaceae</taxon>
        <taxon>rhamnoid group</taxon>
        <taxon>Rhamneae</taxon>
        <taxon>Rhamnella</taxon>
    </lineage>
</organism>
<gene>
    <name evidence="1" type="ORF">FNV43_RR09389</name>
</gene>
<dbReference type="EMBL" id="VOIH02000004">
    <property type="protein sequence ID" value="KAF3448676.1"/>
    <property type="molecule type" value="Genomic_DNA"/>
</dbReference>
<comment type="caution">
    <text evidence="1">The sequence shown here is derived from an EMBL/GenBank/DDBJ whole genome shotgun (WGS) entry which is preliminary data.</text>
</comment>
<evidence type="ECO:0000313" key="1">
    <source>
        <dbReference type="EMBL" id="KAF3448676.1"/>
    </source>
</evidence>
<proteinExistence type="predicted"/>
<evidence type="ECO:0000313" key="2">
    <source>
        <dbReference type="Proteomes" id="UP000796880"/>
    </source>
</evidence>
<reference evidence="1" key="1">
    <citation type="submission" date="2020-03" db="EMBL/GenBank/DDBJ databases">
        <title>A high-quality chromosome-level genome assembly of a woody plant with both climbing and erect habits, Rhamnella rubrinervis.</title>
        <authorList>
            <person name="Lu Z."/>
            <person name="Yang Y."/>
            <person name="Zhu X."/>
            <person name="Sun Y."/>
        </authorList>
    </citation>
    <scope>NUCLEOTIDE SEQUENCE</scope>
    <source>
        <strain evidence="1">BYM</strain>
        <tissue evidence="1">Leaf</tissue>
    </source>
</reference>
<protein>
    <submittedName>
        <fullName evidence="1">Uncharacterized protein</fullName>
    </submittedName>
</protein>
<name>A0A8K0HAD0_9ROSA</name>
<dbReference type="OrthoDB" id="690771at2759"/>